<proteinExistence type="predicted"/>
<gene>
    <name evidence="1" type="ORF">CEPIT_LOCUS44512</name>
</gene>
<dbReference type="EMBL" id="CAMAPF010001174">
    <property type="protein sequence ID" value="CAH9148441.1"/>
    <property type="molecule type" value="Genomic_DNA"/>
</dbReference>
<sequence length="146" mass="16277">MTFGFFQIRIGGRRSRRYLSHRGGPSGEFIHTRQRPAAASLYLVSSSRSQESSAVAALFIGRSWVLRRERSTVLHRQLHAAAQPPTSGNATGFFKPRLPRALPWMAAWSSGRVCFGVRPISTVGSLFQPPSPCCSFRRHQPTTDLH</sequence>
<evidence type="ECO:0000313" key="1">
    <source>
        <dbReference type="EMBL" id="CAH9148441.1"/>
    </source>
</evidence>
<dbReference type="Proteomes" id="UP001152523">
    <property type="component" value="Unassembled WGS sequence"/>
</dbReference>
<name>A0AAV0GMR2_9ASTE</name>
<dbReference type="AlphaFoldDB" id="A0AAV0GMR2"/>
<keyword evidence="2" id="KW-1185">Reference proteome</keyword>
<protein>
    <submittedName>
        <fullName evidence="1">Uncharacterized protein</fullName>
    </submittedName>
</protein>
<accession>A0AAV0GMR2</accession>
<evidence type="ECO:0000313" key="2">
    <source>
        <dbReference type="Proteomes" id="UP001152523"/>
    </source>
</evidence>
<reference evidence="1" key="1">
    <citation type="submission" date="2022-07" db="EMBL/GenBank/DDBJ databases">
        <authorList>
            <person name="Macas J."/>
            <person name="Novak P."/>
            <person name="Neumann P."/>
        </authorList>
    </citation>
    <scope>NUCLEOTIDE SEQUENCE</scope>
</reference>
<comment type="caution">
    <text evidence="1">The sequence shown here is derived from an EMBL/GenBank/DDBJ whole genome shotgun (WGS) entry which is preliminary data.</text>
</comment>
<organism evidence="1 2">
    <name type="scientific">Cuscuta epithymum</name>
    <dbReference type="NCBI Taxonomy" id="186058"/>
    <lineage>
        <taxon>Eukaryota</taxon>
        <taxon>Viridiplantae</taxon>
        <taxon>Streptophyta</taxon>
        <taxon>Embryophyta</taxon>
        <taxon>Tracheophyta</taxon>
        <taxon>Spermatophyta</taxon>
        <taxon>Magnoliopsida</taxon>
        <taxon>eudicotyledons</taxon>
        <taxon>Gunneridae</taxon>
        <taxon>Pentapetalae</taxon>
        <taxon>asterids</taxon>
        <taxon>lamiids</taxon>
        <taxon>Solanales</taxon>
        <taxon>Convolvulaceae</taxon>
        <taxon>Cuscuteae</taxon>
        <taxon>Cuscuta</taxon>
        <taxon>Cuscuta subgen. Cuscuta</taxon>
    </lineage>
</organism>